<gene>
    <name evidence="1" type="ORF">O6H91_18G084500</name>
</gene>
<dbReference type="Proteomes" id="UP001162992">
    <property type="component" value="Chromosome 18"/>
</dbReference>
<accession>A0ACC2B395</accession>
<protein>
    <submittedName>
        <fullName evidence="1">Uncharacterized protein</fullName>
    </submittedName>
</protein>
<sequence length="199" mass="21678">MEAFCDHNSRSLSAVSGHLASGLKPGSSFPRNCFGTMAFNLQNVFSRQILPDYIGAKVLDKTKTALVAARKVHSRAGITARIEQFMSEDFEVEKLLSTYGYMKVSSYTPRSGNMFGIGVSENVAAGLDSRDISRMRGQEVSQGDVQTRLYTGRIARGLRTGTRVLLKAYPGRNVGGKDADIMAANELSSHALLQVSDFM</sequence>
<comment type="caution">
    <text evidence="1">The sequence shown here is derived from an EMBL/GenBank/DDBJ whole genome shotgun (WGS) entry which is preliminary data.</text>
</comment>
<reference evidence="2" key="1">
    <citation type="journal article" date="2024" name="Proc. Natl. Acad. Sci. U.S.A.">
        <title>Extraordinary preservation of gene collinearity over three hundred million years revealed in homosporous lycophytes.</title>
        <authorList>
            <person name="Li C."/>
            <person name="Wickell D."/>
            <person name="Kuo L.Y."/>
            <person name="Chen X."/>
            <person name="Nie B."/>
            <person name="Liao X."/>
            <person name="Peng D."/>
            <person name="Ji J."/>
            <person name="Jenkins J."/>
            <person name="Williams M."/>
            <person name="Shu S."/>
            <person name="Plott C."/>
            <person name="Barry K."/>
            <person name="Rajasekar S."/>
            <person name="Grimwood J."/>
            <person name="Han X."/>
            <person name="Sun S."/>
            <person name="Hou Z."/>
            <person name="He W."/>
            <person name="Dai G."/>
            <person name="Sun C."/>
            <person name="Schmutz J."/>
            <person name="Leebens-Mack J.H."/>
            <person name="Li F.W."/>
            <person name="Wang L."/>
        </authorList>
    </citation>
    <scope>NUCLEOTIDE SEQUENCE [LARGE SCALE GENOMIC DNA]</scope>
    <source>
        <strain evidence="2">cv. PW_Plant_1</strain>
    </source>
</reference>
<proteinExistence type="predicted"/>
<dbReference type="EMBL" id="CM055109">
    <property type="protein sequence ID" value="KAJ7524273.1"/>
    <property type="molecule type" value="Genomic_DNA"/>
</dbReference>
<organism evidence="1 2">
    <name type="scientific">Diphasiastrum complanatum</name>
    <name type="common">Issler's clubmoss</name>
    <name type="synonym">Lycopodium complanatum</name>
    <dbReference type="NCBI Taxonomy" id="34168"/>
    <lineage>
        <taxon>Eukaryota</taxon>
        <taxon>Viridiplantae</taxon>
        <taxon>Streptophyta</taxon>
        <taxon>Embryophyta</taxon>
        <taxon>Tracheophyta</taxon>
        <taxon>Lycopodiopsida</taxon>
        <taxon>Lycopodiales</taxon>
        <taxon>Lycopodiaceae</taxon>
        <taxon>Lycopodioideae</taxon>
        <taxon>Diphasiastrum</taxon>
    </lineage>
</organism>
<name>A0ACC2B395_DIPCM</name>
<evidence type="ECO:0000313" key="1">
    <source>
        <dbReference type="EMBL" id="KAJ7524273.1"/>
    </source>
</evidence>
<keyword evidence="2" id="KW-1185">Reference proteome</keyword>
<evidence type="ECO:0000313" key="2">
    <source>
        <dbReference type="Proteomes" id="UP001162992"/>
    </source>
</evidence>